<proteinExistence type="predicted"/>
<organism evidence="7">
    <name type="scientific">Caldilineaceae bacterium SB0662_bin_9</name>
    <dbReference type="NCBI Taxonomy" id="2605258"/>
    <lineage>
        <taxon>Bacteria</taxon>
        <taxon>Bacillati</taxon>
        <taxon>Chloroflexota</taxon>
        <taxon>Caldilineae</taxon>
        <taxon>Caldilineales</taxon>
        <taxon>Caldilineaceae</taxon>
    </lineage>
</organism>
<evidence type="ECO:0000256" key="3">
    <source>
        <dbReference type="ARBA" id="ARBA00022822"/>
    </source>
</evidence>
<evidence type="ECO:0000259" key="5">
    <source>
        <dbReference type="Pfam" id="PF00591"/>
    </source>
</evidence>
<evidence type="ECO:0000313" key="7">
    <source>
        <dbReference type="EMBL" id="MYD90558.1"/>
    </source>
</evidence>
<dbReference type="InterPro" id="IPR005940">
    <property type="entry name" value="Anthranilate_Pribosyl_Tfrase"/>
</dbReference>
<dbReference type="AlphaFoldDB" id="A0A6B1DTI4"/>
<dbReference type="GO" id="GO:0000162">
    <property type="term" value="P:L-tryptophan biosynthetic process"/>
    <property type="evidence" value="ECO:0007669"/>
    <property type="project" value="UniProtKB-KW"/>
</dbReference>
<accession>A0A6B1DTI4</accession>
<dbReference type="Gene3D" id="1.20.970.10">
    <property type="entry name" value="Transferase, Pyrimidine Nucleoside Phosphorylase, Chain C"/>
    <property type="match status" value="1"/>
</dbReference>
<keyword evidence="2 7" id="KW-0808">Transferase</keyword>
<dbReference type="SUPFAM" id="SSF47648">
    <property type="entry name" value="Nucleoside phosphorylase/phosphoribosyltransferase N-terminal domain"/>
    <property type="match status" value="1"/>
</dbReference>
<dbReference type="GO" id="GO:0005829">
    <property type="term" value="C:cytosol"/>
    <property type="evidence" value="ECO:0007669"/>
    <property type="project" value="TreeGrafter"/>
</dbReference>
<dbReference type="Pfam" id="PF02885">
    <property type="entry name" value="Glycos_trans_3N"/>
    <property type="match status" value="1"/>
</dbReference>
<dbReference type="SUPFAM" id="SSF52418">
    <property type="entry name" value="Nucleoside phosphorylase/phosphoribosyltransferase catalytic domain"/>
    <property type="match status" value="1"/>
</dbReference>
<dbReference type="PANTHER" id="PTHR43285">
    <property type="entry name" value="ANTHRANILATE PHOSPHORIBOSYLTRANSFERASE"/>
    <property type="match status" value="1"/>
</dbReference>
<reference evidence="7" key="1">
    <citation type="submission" date="2019-09" db="EMBL/GenBank/DDBJ databases">
        <title>Characterisation of the sponge microbiome using genome-centric metagenomics.</title>
        <authorList>
            <person name="Engelberts J.P."/>
            <person name="Robbins S.J."/>
            <person name="De Goeij J.M."/>
            <person name="Aranda M."/>
            <person name="Bell S.C."/>
            <person name="Webster N.S."/>
        </authorList>
    </citation>
    <scope>NUCLEOTIDE SEQUENCE</scope>
    <source>
        <strain evidence="7">SB0662_bin_9</strain>
    </source>
</reference>
<dbReference type="InterPro" id="IPR000312">
    <property type="entry name" value="Glycosyl_Trfase_fam3"/>
</dbReference>
<name>A0A6B1DTI4_9CHLR</name>
<gene>
    <name evidence="7" type="ORF">F4Y08_09530</name>
</gene>
<feature type="domain" description="Glycosyl transferase family 3" evidence="5">
    <location>
        <begin position="122"/>
        <end position="348"/>
    </location>
</feature>
<keyword evidence="1 7" id="KW-0328">Glycosyltransferase</keyword>
<evidence type="ECO:0000256" key="2">
    <source>
        <dbReference type="ARBA" id="ARBA00022679"/>
    </source>
</evidence>
<dbReference type="Gene3D" id="3.40.1030.10">
    <property type="entry name" value="Nucleoside phosphorylase/phosphoribosyltransferase catalytic domain"/>
    <property type="match status" value="1"/>
</dbReference>
<dbReference type="Pfam" id="PF00591">
    <property type="entry name" value="Glycos_transf_3"/>
    <property type="match status" value="1"/>
</dbReference>
<dbReference type="InterPro" id="IPR017459">
    <property type="entry name" value="Glycosyl_Trfase_fam3_N_dom"/>
</dbReference>
<keyword evidence="3" id="KW-0822">Tryptophan biosynthesis</keyword>
<protein>
    <submittedName>
        <fullName evidence="7">Anthranilate phosphoribosyltransferase</fullName>
    </submittedName>
</protein>
<evidence type="ECO:0000259" key="6">
    <source>
        <dbReference type="Pfam" id="PF02885"/>
    </source>
</evidence>
<feature type="domain" description="Glycosyl transferase family 3 N-terminal" evidence="6">
    <location>
        <begin position="32"/>
        <end position="90"/>
    </location>
</feature>
<keyword evidence="4" id="KW-0057">Aromatic amino acid biosynthesis</keyword>
<comment type="caution">
    <text evidence="7">The sequence shown here is derived from an EMBL/GenBank/DDBJ whole genome shotgun (WGS) entry which is preliminary data.</text>
</comment>
<evidence type="ECO:0000256" key="1">
    <source>
        <dbReference type="ARBA" id="ARBA00022676"/>
    </source>
</evidence>
<sequence>MSVATFLHAPPTADAVVPARDPAGFIPHVQALGRGATLRRDLTRTEACDALDRILGGSATEAQTGAFLIAQRVKGECAAEISGFADAVRQRWMEPVPHSVSPLLDLAVPYDGKERTAQLVPAVALTLAACGLPVMLHGDENVPTKAGITVGAVLDQLGIATDLSPAEAGFRLEANGVAYCGAARFMPAWHDLLPTRWEFGLRTVLNTIEKLVNPANAEWQVTGFYHTKYIDHVRAAQTGGQASWIVQGEEGSIEMRSGRKTRIYGQSANETVVLAPEALGFARRVAVEPNPDPAAHAALNGQAVNDEDCPARDQVALTTGVILSLFGSAPDIPSGIEAARLALASGHANAILQSMSS</sequence>
<dbReference type="InterPro" id="IPR036320">
    <property type="entry name" value="Glycosyl_Trfase_fam3_N_dom_sf"/>
</dbReference>
<dbReference type="InterPro" id="IPR035902">
    <property type="entry name" value="Nuc_phospho_transferase"/>
</dbReference>
<dbReference type="GO" id="GO:0004048">
    <property type="term" value="F:anthranilate phosphoribosyltransferase activity"/>
    <property type="evidence" value="ECO:0007669"/>
    <property type="project" value="InterPro"/>
</dbReference>
<dbReference type="PANTHER" id="PTHR43285:SF2">
    <property type="entry name" value="ANTHRANILATE PHOSPHORIBOSYLTRANSFERASE"/>
    <property type="match status" value="1"/>
</dbReference>
<dbReference type="EMBL" id="VXPY01000069">
    <property type="protein sequence ID" value="MYD90558.1"/>
    <property type="molecule type" value="Genomic_DNA"/>
</dbReference>
<evidence type="ECO:0000256" key="4">
    <source>
        <dbReference type="ARBA" id="ARBA00023141"/>
    </source>
</evidence>
<keyword evidence="3" id="KW-0028">Amino-acid biosynthesis</keyword>